<evidence type="ECO:0000313" key="2">
    <source>
        <dbReference type="EMBL" id="KAF7842348.1"/>
    </source>
</evidence>
<name>A0A834XBI7_9FABA</name>
<dbReference type="Proteomes" id="UP000634136">
    <property type="component" value="Unassembled WGS sequence"/>
</dbReference>
<sequence length="28" mass="3161">MATYEKMDSKLIQGPQEPHFDRAELGPA</sequence>
<dbReference type="EMBL" id="JAAIUW010000002">
    <property type="protein sequence ID" value="KAF7842348.1"/>
    <property type="molecule type" value="Genomic_DNA"/>
</dbReference>
<gene>
    <name evidence="2" type="ORF">G2W53_004646</name>
</gene>
<keyword evidence="3" id="KW-1185">Reference proteome</keyword>
<feature type="compositionally biased region" description="Basic and acidic residues" evidence="1">
    <location>
        <begin position="18"/>
        <end position="28"/>
    </location>
</feature>
<dbReference type="AlphaFoldDB" id="A0A834XBI7"/>
<evidence type="ECO:0000313" key="3">
    <source>
        <dbReference type="Proteomes" id="UP000634136"/>
    </source>
</evidence>
<accession>A0A834XBI7</accession>
<comment type="caution">
    <text evidence="2">The sequence shown here is derived from an EMBL/GenBank/DDBJ whole genome shotgun (WGS) entry which is preliminary data.</text>
</comment>
<organism evidence="2 3">
    <name type="scientific">Senna tora</name>
    <dbReference type="NCBI Taxonomy" id="362788"/>
    <lineage>
        <taxon>Eukaryota</taxon>
        <taxon>Viridiplantae</taxon>
        <taxon>Streptophyta</taxon>
        <taxon>Embryophyta</taxon>
        <taxon>Tracheophyta</taxon>
        <taxon>Spermatophyta</taxon>
        <taxon>Magnoliopsida</taxon>
        <taxon>eudicotyledons</taxon>
        <taxon>Gunneridae</taxon>
        <taxon>Pentapetalae</taxon>
        <taxon>rosids</taxon>
        <taxon>fabids</taxon>
        <taxon>Fabales</taxon>
        <taxon>Fabaceae</taxon>
        <taxon>Caesalpinioideae</taxon>
        <taxon>Cassia clade</taxon>
        <taxon>Senna</taxon>
    </lineage>
</organism>
<reference evidence="2" key="1">
    <citation type="submission" date="2020-09" db="EMBL/GenBank/DDBJ databases">
        <title>Genome-Enabled Discovery of Anthraquinone Biosynthesis in Senna tora.</title>
        <authorList>
            <person name="Kang S.-H."/>
            <person name="Pandey R.P."/>
            <person name="Lee C.-M."/>
            <person name="Sim J.-S."/>
            <person name="Jeong J.-T."/>
            <person name="Choi B.-S."/>
            <person name="Jung M."/>
            <person name="Ginzburg D."/>
            <person name="Zhao K."/>
            <person name="Won S.Y."/>
            <person name="Oh T.-J."/>
            <person name="Yu Y."/>
            <person name="Kim N.-H."/>
            <person name="Lee O.R."/>
            <person name="Lee T.-H."/>
            <person name="Bashyal P."/>
            <person name="Kim T.-S."/>
            <person name="Lee W.-H."/>
            <person name="Kawkins C."/>
            <person name="Kim C.-K."/>
            <person name="Kim J.S."/>
            <person name="Ahn B.O."/>
            <person name="Rhee S.Y."/>
            <person name="Sohng J.K."/>
        </authorList>
    </citation>
    <scope>NUCLEOTIDE SEQUENCE</scope>
    <source>
        <tissue evidence="2">Leaf</tissue>
    </source>
</reference>
<proteinExistence type="predicted"/>
<feature type="region of interest" description="Disordered" evidence="1">
    <location>
        <begin position="1"/>
        <end position="28"/>
    </location>
</feature>
<evidence type="ECO:0000256" key="1">
    <source>
        <dbReference type="SAM" id="MobiDB-lite"/>
    </source>
</evidence>
<protein>
    <submittedName>
        <fullName evidence="2">Uncharacterized protein</fullName>
    </submittedName>
</protein>